<organism evidence="1 2">
    <name type="scientific">Bradyrhizobium elkanii</name>
    <dbReference type="NCBI Taxonomy" id="29448"/>
    <lineage>
        <taxon>Bacteria</taxon>
        <taxon>Pseudomonadati</taxon>
        <taxon>Pseudomonadota</taxon>
        <taxon>Alphaproteobacteria</taxon>
        <taxon>Hyphomicrobiales</taxon>
        <taxon>Nitrobacteraceae</taxon>
        <taxon>Bradyrhizobium</taxon>
    </lineage>
</organism>
<proteinExistence type="predicted"/>
<dbReference type="EMBL" id="JBGBZA010000002">
    <property type="protein sequence ID" value="MEY9320259.1"/>
    <property type="molecule type" value="Genomic_DNA"/>
</dbReference>
<comment type="caution">
    <text evidence="1">The sequence shown here is derived from an EMBL/GenBank/DDBJ whole genome shotgun (WGS) entry which is preliminary data.</text>
</comment>
<dbReference type="Proteomes" id="UP001565471">
    <property type="component" value="Unassembled WGS sequence"/>
</dbReference>
<keyword evidence="2" id="KW-1185">Reference proteome</keyword>
<dbReference type="GeneID" id="92951822"/>
<reference evidence="1 2" key="1">
    <citation type="submission" date="2024-07" db="EMBL/GenBank/DDBJ databases">
        <title>Genomic Encyclopedia of Type Strains, Phase V (KMG-V): Genome sequencing to study the core and pangenomes of soil and plant-associated prokaryotes.</title>
        <authorList>
            <person name="Whitman W."/>
        </authorList>
    </citation>
    <scope>NUCLEOTIDE SEQUENCE [LARGE SCALE GENOMIC DNA]</scope>
    <source>
        <strain evidence="1 2">USDA 415</strain>
    </source>
</reference>
<sequence length="73" mass="7889">MTAQLHDLLTEALESIKSGGLIHKYSLVWAGRSEAPRIIVCKPADISDDVLRRTIVSSLAGLAADSQITIEKD</sequence>
<protein>
    <submittedName>
        <fullName evidence="1">Uncharacterized protein</fullName>
    </submittedName>
</protein>
<gene>
    <name evidence="1" type="ORF">ABIF29_007058</name>
</gene>
<evidence type="ECO:0000313" key="2">
    <source>
        <dbReference type="Proteomes" id="UP001565471"/>
    </source>
</evidence>
<dbReference type="RefSeq" id="WP_016841039.1">
    <property type="nucleotide sequence ID" value="NZ_BJNL01000031.1"/>
</dbReference>
<name>A0ABV4F9V6_BRAEL</name>
<evidence type="ECO:0000313" key="1">
    <source>
        <dbReference type="EMBL" id="MEY9320259.1"/>
    </source>
</evidence>
<accession>A0ABV4F9V6</accession>